<evidence type="ECO:0000313" key="1">
    <source>
        <dbReference type="EMBL" id="OMP08686.1"/>
    </source>
</evidence>
<comment type="caution">
    <text evidence="1">The sequence shown here is derived from an EMBL/GenBank/DDBJ whole genome shotgun (WGS) entry which is preliminary data.</text>
</comment>
<dbReference type="AlphaFoldDB" id="A0A1R3KNN0"/>
<dbReference type="Proteomes" id="UP000187203">
    <property type="component" value="Unassembled WGS sequence"/>
</dbReference>
<reference evidence="2" key="1">
    <citation type="submission" date="2013-09" db="EMBL/GenBank/DDBJ databases">
        <title>Corchorus olitorius genome sequencing.</title>
        <authorList>
            <person name="Alam M."/>
            <person name="Haque M.S."/>
            <person name="Islam M.S."/>
            <person name="Emdad E.M."/>
            <person name="Islam M.M."/>
            <person name="Ahmed B."/>
            <person name="Halim A."/>
            <person name="Hossen Q.M.M."/>
            <person name="Hossain M.Z."/>
            <person name="Ahmed R."/>
            <person name="Khan M.M."/>
            <person name="Islam R."/>
            <person name="Rashid M.M."/>
            <person name="Khan S.A."/>
            <person name="Rahman M.S."/>
            <person name="Alam M."/>
            <person name="Yahiya A.S."/>
            <person name="Khan M.S."/>
            <person name="Azam M.S."/>
            <person name="Haque T."/>
            <person name="Lashkar M.Z.H."/>
            <person name="Akhand A.I."/>
            <person name="Morshed G."/>
            <person name="Roy S."/>
            <person name="Uddin K.S."/>
            <person name="Rabeya T."/>
            <person name="Hossain A.S."/>
            <person name="Chowdhury A."/>
            <person name="Snigdha A.R."/>
            <person name="Mortoza M.S."/>
            <person name="Matin S.A."/>
            <person name="Hoque S.M.E."/>
            <person name="Islam M.K."/>
            <person name="Roy D.K."/>
            <person name="Haider R."/>
            <person name="Moosa M.M."/>
            <person name="Elias S.M."/>
            <person name="Hasan A.M."/>
            <person name="Jahan S."/>
            <person name="Shafiuddin M."/>
            <person name="Mahmood N."/>
            <person name="Shommy N.S."/>
        </authorList>
    </citation>
    <scope>NUCLEOTIDE SEQUENCE [LARGE SCALE GENOMIC DNA]</scope>
    <source>
        <strain evidence="2">cv. O-4</strain>
    </source>
</reference>
<protein>
    <submittedName>
        <fullName evidence="1">Uncharacterized protein</fullName>
    </submittedName>
</protein>
<accession>A0A1R3KNN0</accession>
<name>A0A1R3KNN0_9ROSI</name>
<gene>
    <name evidence="1" type="ORF">COLO4_06223</name>
</gene>
<evidence type="ECO:0000313" key="2">
    <source>
        <dbReference type="Proteomes" id="UP000187203"/>
    </source>
</evidence>
<proteinExistence type="predicted"/>
<organism evidence="1 2">
    <name type="scientific">Corchorus olitorius</name>
    <dbReference type="NCBI Taxonomy" id="93759"/>
    <lineage>
        <taxon>Eukaryota</taxon>
        <taxon>Viridiplantae</taxon>
        <taxon>Streptophyta</taxon>
        <taxon>Embryophyta</taxon>
        <taxon>Tracheophyta</taxon>
        <taxon>Spermatophyta</taxon>
        <taxon>Magnoliopsida</taxon>
        <taxon>eudicotyledons</taxon>
        <taxon>Gunneridae</taxon>
        <taxon>Pentapetalae</taxon>
        <taxon>rosids</taxon>
        <taxon>malvids</taxon>
        <taxon>Malvales</taxon>
        <taxon>Malvaceae</taxon>
        <taxon>Grewioideae</taxon>
        <taxon>Apeibeae</taxon>
        <taxon>Corchorus</taxon>
    </lineage>
</organism>
<keyword evidence="2" id="KW-1185">Reference proteome</keyword>
<dbReference type="EMBL" id="AWUE01012653">
    <property type="protein sequence ID" value="OMP08686.1"/>
    <property type="molecule type" value="Genomic_DNA"/>
</dbReference>
<sequence>MQIMQNIAANLTLLVYHPSDVDPTTPWSPLDSHVESLTSVLHAPGAIQSQSIDFIWVQTFKSQTQINIDFCDFGAIHE</sequence>